<dbReference type="OrthoDB" id="410381at2759"/>
<organism evidence="1 2">
    <name type="scientific">Paramuricea clavata</name>
    <name type="common">Red gorgonian</name>
    <name type="synonym">Violescent sea-whip</name>
    <dbReference type="NCBI Taxonomy" id="317549"/>
    <lineage>
        <taxon>Eukaryota</taxon>
        <taxon>Metazoa</taxon>
        <taxon>Cnidaria</taxon>
        <taxon>Anthozoa</taxon>
        <taxon>Octocorallia</taxon>
        <taxon>Malacalcyonacea</taxon>
        <taxon>Plexauridae</taxon>
        <taxon>Paramuricea</taxon>
    </lineage>
</organism>
<keyword evidence="1" id="KW-0695">RNA-directed DNA polymerase</keyword>
<protein>
    <submittedName>
        <fullName evidence="1">RNA-directed DNA polymerase from transposon BS</fullName>
    </submittedName>
</protein>
<gene>
    <name evidence="1" type="ORF">PACLA_8A077155</name>
</gene>
<evidence type="ECO:0000313" key="1">
    <source>
        <dbReference type="EMBL" id="CAB4029658.1"/>
    </source>
</evidence>
<proteinExistence type="predicted"/>
<keyword evidence="1" id="KW-0548">Nucleotidyltransferase</keyword>
<dbReference type="EMBL" id="CACRXK020016317">
    <property type="protein sequence ID" value="CAB4029658.1"/>
    <property type="molecule type" value="Genomic_DNA"/>
</dbReference>
<feature type="non-terminal residue" evidence="1">
    <location>
        <position position="1"/>
    </location>
</feature>
<dbReference type="PANTHER" id="PTHR47510:SF3">
    <property type="entry name" value="ENDO_EXONUCLEASE_PHOSPHATASE DOMAIN-CONTAINING PROTEIN"/>
    <property type="match status" value="1"/>
</dbReference>
<comment type="caution">
    <text evidence="1">The sequence shown here is derived from an EMBL/GenBank/DDBJ whole genome shotgun (WGS) entry which is preliminary data.</text>
</comment>
<keyword evidence="2" id="KW-1185">Reference proteome</keyword>
<dbReference type="GO" id="GO:0003964">
    <property type="term" value="F:RNA-directed DNA polymerase activity"/>
    <property type="evidence" value="ECO:0007669"/>
    <property type="project" value="UniProtKB-KW"/>
</dbReference>
<dbReference type="PANTHER" id="PTHR47510">
    <property type="entry name" value="REVERSE TRANSCRIPTASE DOMAIN-CONTAINING PROTEIN"/>
    <property type="match status" value="1"/>
</dbReference>
<reference evidence="1" key="1">
    <citation type="submission" date="2020-04" db="EMBL/GenBank/DDBJ databases">
        <authorList>
            <person name="Alioto T."/>
            <person name="Alioto T."/>
            <person name="Gomez Garrido J."/>
        </authorList>
    </citation>
    <scope>NUCLEOTIDE SEQUENCE</scope>
    <source>
        <strain evidence="1">A484AB</strain>
    </source>
</reference>
<name>A0A7D9JHT7_PARCT</name>
<keyword evidence="1" id="KW-0808">Transferase</keyword>
<evidence type="ECO:0000313" key="2">
    <source>
        <dbReference type="Proteomes" id="UP001152795"/>
    </source>
</evidence>
<dbReference type="Proteomes" id="UP001152795">
    <property type="component" value="Unassembled WGS sequence"/>
</dbReference>
<dbReference type="AlphaFoldDB" id="A0A7D9JHT7"/>
<sequence length="126" mass="14023">NGEITDPNELAESFNDYFTNIGPDIAKTIDKDDRNFTDYITRVTSNFKFQAVSESKVHRLLLSLNPGKSTGIDKIPAKIIRIASPVIANSLAKIFNRAITSESVPSEWKAARVTPLHKKRPSKPVK</sequence>
<accession>A0A7D9JHT7</accession>